<evidence type="ECO:0000313" key="2">
    <source>
        <dbReference type="EMBL" id="OGF20458.1"/>
    </source>
</evidence>
<dbReference type="EMBL" id="MFGA01000023">
    <property type="protein sequence ID" value="OGF20458.1"/>
    <property type="molecule type" value="Genomic_DNA"/>
</dbReference>
<name>A0A1F5S197_9BACT</name>
<dbReference type="AlphaFoldDB" id="A0A1F5S197"/>
<protein>
    <recommendedName>
        <fullName evidence="1">Bacterial spore germination immunoglobulin-like domain-containing protein</fullName>
    </recommendedName>
</protein>
<organism evidence="2 3">
    <name type="scientific">Candidatus Falkowbacteria bacterium RIFOXYA2_FULL_38_12</name>
    <dbReference type="NCBI Taxonomy" id="1797993"/>
    <lineage>
        <taxon>Bacteria</taxon>
        <taxon>Candidatus Falkowiibacteriota</taxon>
    </lineage>
</organism>
<evidence type="ECO:0000313" key="3">
    <source>
        <dbReference type="Proteomes" id="UP000177407"/>
    </source>
</evidence>
<proteinExistence type="predicted"/>
<dbReference type="InterPro" id="IPR018911">
    <property type="entry name" value="Gmad2_Ig-like_dom"/>
</dbReference>
<gene>
    <name evidence="2" type="ORF">A2257_03790</name>
</gene>
<dbReference type="Proteomes" id="UP000177407">
    <property type="component" value="Unassembled WGS sequence"/>
</dbReference>
<accession>A0A1F5S197</accession>
<sequence>MKKNLLLVVLFLALIGVGLFLLFKLGGIDFLRGGNEEKASIETFEECVAANNIVMEIYPRQCRDSSGKVFVEYIGNELEKTDLIVVDSPRPNAVISSPLKITGRARGYWFFEASFPIKLIGREGKLLSSGIATAEGEWMTEEFVPFSVELDFDSENAQTGDLILEKDNPSGLPEHDDFLTIPVNFR</sequence>
<feature type="domain" description="Bacterial spore germination immunoglobulin-like" evidence="1">
    <location>
        <begin position="84"/>
        <end position="168"/>
    </location>
</feature>
<reference evidence="2 3" key="1">
    <citation type="journal article" date="2016" name="Nat. Commun.">
        <title>Thousands of microbial genomes shed light on interconnected biogeochemical processes in an aquifer system.</title>
        <authorList>
            <person name="Anantharaman K."/>
            <person name="Brown C.T."/>
            <person name="Hug L.A."/>
            <person name="Sharon I."/>
            <person name="Castelle C.J."/>
            <person name="Probst A.J."/>
            <person name="Thomas B.C."/>
            <person name="Singh A."/>
            <person name="Wilkins M.J."/>
            <person name="Karaoz U."/>
            <person name="Brodie E.L."/>
            <person name="Williams K.H."/>
            <person name="Hubbard S.S."/>
            <person name="Banfield J.F."/>
        </authorList>
    </citation>
    <scope>NUCLEOTIDE SEQUENCE [LARGE SCALE GENOMIC DNA]</scope>
</reference>
<evidence type="ECO:0000259" key="1">
    <source>
        <dbReference type="Pfam" id="PF10648"/>
    </source>
</evidence>
<dbReference type="Pfam" id="PF10648">
    <property type="entry name" value="Gmad2"/>
    <property type="match status" value="1"/>
</dbReference>
<comment type="caution">
    <text evidence="2">The sequence shown here is derived from an EMBL/GenBank/DDBJ whole genome shotgun (WGS) entry which is preliminary data.</text>
</comment>